<protein>
    <submittedName>
        <fullName evidence="1">Uncharacterized protein</fullName>
    </submittedName>
</protein>
<evidence type="ECO:0000313" key="2">
    <source>
        <dbReference type="Proteomes" id="UP000427281"/>
    </source>
</evidence>
<sequence length="102" mass="11774">MILAWNARDASRPVKASCLSIGPVRMIQLPGETLVEYQLFVQNKTPDHFVVVAAYSECGMWYIRFDQISKGRGGYEQTLVLRRLRRARAKTDDRQFPEVNEI</sequence>
<reference evidence="1 2" key="1">
    <citation type="submission" date="2019-09" db="EMBL/GenBank/DDBJ databases">
        <title>Gimesia benthica sp. nov., a novel bacterium isolated from deep-sea water of the Northwest Indian Ocean.</title>
        <authorList>
            <person name="Dai X."/>
        </authorList>
    </citation>
    <scope>NUCLEOTIDE SEQUENCE [LARGE SCALE GENOMIC DNA]</scope>
    <source>
        <strain evidence="1 2">E7</strain>
    </source>
</reference>
<dbReference type="AlphaFoldDB" id="A0A6I6A7R4"/>
<organism evidence="1 2">
    <name type="scientific">Gimesia benthica</name>
    <dbReference type="NCBI Taxonomy" id="2608982"/>
    <lineage>
        <taxon>Bacteria</taxon>
        <taxon>Pseudomonadati</taxon>
        <taxon>Planctomycetota</taxon>
        <taxon>Planctomycetia</taxon>
        <taxon>Planctomycetales</taxon>
        <taxon>Planctomycetaceae</taxon>
        <taxon>Gimesia</taxon>
    </lineage>
</organism>
<evidence type="ECO:0000313" key="1">
    <source>
        <dbReference type="EMBL" id="QGQ22028.1"/>
    </source>
</evidence>
<dbReference type="EMBL" id="CP043930">
    <property type="protein sequence ID" value="QGQ22028.1"/>
    <property type="molecule type" value="Genomic_DNA"/>
</dbReference>
<dbReference type="KEGG" id="gim:F1728_04675"/>
<dbReference type="Proteomes" id="UP000427281">
    <property type="component" value="Chromosome"/>
</dbReference>
<dbReference type="RefSeq" id="WP_155363119.1">
    <property type="nucleotide sequence ID" value="NZ_CP043930.1"/>
</dbReference>
<accession>A0A6I6A7R4</accession>
<gene>
    <name evidence="1" type="ORF">F1728_04675</name>
</gene>
<proteinExistence type="predicted"/>
<keyword evidence="2" id="KW-1185">Reference proteome</keyword>
<name>A0A6I6A7R4_9PLAN</name>